<dbReference type="GeneID" id="20528744"/>
<feature type="region of interest" description="Disordered" evidence="3">
    <location>
        <begin position="1728"/>
        <end position="1831"/>
    </location>
</feature>
<protein>
    <recommendedName>
        <fullName evidence="8">Ras-GEF domain-containing protein</fullName>
    </recommendedName>
</protein>
<feature type="compositionally biased region" description="Low complexity" evidence="3">
    <location>
        <begin position="1463"/>
        <end position="1480"/>
    </location>
</feature>
<dbReference type="GO" id="GO:0005886">
    <property type="term" value="C:plasma membrane"/>
    <property type="evidence" value="ECO:0007669"/>
    <property type="project" value="TreeGrafter"/>
</dbReference>
<feature type="compositionally biased region" description="Polar residues" evidence="3">
    <location>
        <begin position="1423"/>
        <end position="1442"/>
    </location>
</feature>
<dbReference type="STRING" id="691883.A0A058Z5P3"/>
<feature type="compositionally biased region" description="Basic and acidic residues" evidence="3">
    <location>
        <begin position="1499"/>
        <end position="1510"/>
    </location>
</feature>
<sequence length="1831" mass="194267">MIIPCDWQPSDLHSPRPRRAVQHPKLSSEAGVFLSGVIEYLAMDIIKLAGYYTLNDRRRSITDSDIHETVFIDPDLRALLRRANGAFYFRNCVSTLSRCHSDLVLLQKYFGETLRVLKSDIDSLPAFFRGSIEPLMIAVEEIIRQIRDMRPGADALPFLCKAIDLLVSISPQILDYAQKAMNLYTRLPIWLEQPSVKHLFSERKMLSSAYHHLGWLLLIPLRSTIYCHSMLERLFFNFFRSETPFIDHLEKARDASQAVLRMSDAFGIPLVPGSDRPYAGSYSSLISSNSAAVASGSVEAASSPFWLLAESAFAADDPRYAYWLITTSRDYIRRVAGWPSTGATPASRLHGALAAGIPRILFDCVLSTYELYPLSPSGPASTAANALPASLQGAHLALAGAGAGLEAGMAGVETPVRSSDPLVEGVLAGFQALRGGSGGGLTDPLPPGFLDFPAPEDPSQQPALQAELVQAQGPPHEYMTDVLCQIPAYDPAQLPGYNAAPAPSTRRSRKCKDRLLVVLDRHIIISKQLLVPPSAGGTWAPLALGGGGGPHTGTVAAPRDIAGALYMIFNLMSVSIREGGAVDDHRSYIELIHNEPPYGGFLLCLRDAETHRSVYAGLLRAQTAYHLAVARSRLRAHRSLTTHLFLLPSMRLSMDAYKFAIPDTSDNIIFEVLLPNDNAALTAAAAMIDLSSEESWSGAAVQDSPQIRAASVAKLVEHLTHERYNNPHFIGEFLLTYRSFTEPGTLLRLLTERYYMPEPTSPDLTPEDLAYFRSRIKQPVQRRVKNVIKNWVDKYYSYDFMFAPELTEQLLLFVADIAKAEGAEREMRHMTAGANSAVDSTGALLSPSPTGSLPLAQVSTTSSGEVPRTFFETISSLIERRRLEFEATSPVADPSELTALSLLAGMWRSPVAVTNLLLARDPHEVALALTLYDSRLFCRIRSLECQNQGWVKRRPAEGGSFASAPADECAPDAASPAAAAAATTTTTTAAAAAAAAPPATVAGTSTTSDTAFTATVDAHPASPLALLRDAPNIHALTLRFNRTAGWVKTLILGVPDAQKRAEVLERFILIAERCFRLNNFHATMAMVSAINSSSIRRLRNTWALVSQRARTILSDLQKIVHTERSYATYRRLLHTAHPPRVPYFGVYQSDLTFIEDGNPDLIPGTALVNFSKRRRLAQVIWEIQTYQQQVGGYEQKAEALFGSAGLGPGRPGSPTTGMVLTAGPGAGLPRSESLHDSASLGGAVATVGGTASSVASPSSGSGGAATASAAAATAATAASSATAATTAGGGAAASTTAAAPSVVQAEIQLLLVIAQNLEPAEDDDFCYEQSLRLEPRDPSAGAPPAPAPAPAIDHQQPASGLPGGHADSATSSGSGGGGSGGVPDDVAPGRTRAASTETTTDTVPASGATADPGVDLEGDLLATSGSTDSVQSVTSPSTTKSLVGSAKHRHVGSVLSSAQPTHSPGGTSPVVSRPPSSLSTHSRVVSTWKRGITNLYESIRDSGSHERQRELSSTTASEAAGHRLYGLRRPSTEAADTVRPRSQSTRPGLTANNSGTRMSSSPVGGSSLAGSAGASISVGDLSQHHSTAAPGSTVRLAITTDTPPSRVSSREQTPSPTSWSPLHAQNAEQQAAQQQQQAAADEYFLHRGYSSNESLSPTLSVSHNSSVSSLGGSHHRARSQSTNEVPLQLLAPVGNIERDLSPDSLVALQDSSDPRSSRALRRSHTFNSLSVVGPSSGPGSELSASSTDHAGSAPYTPTRKGSLALHDDDRHASPVVSGGLDLSGDMLTPDILTGSPMASAAQASRLARASASPSGRRLPPRGSVMLHPEQF</sequence>
<dbReference type="SMART" id="SM00147">
    <property type="entry name" value="RasGEF"/>
    <property type="match status" value="1"/>
</dbReference>
<feature type="compositionally biased region" description="Low complexity" evidence="3">
    <location>
        <begin position="1624"/>
        <end position="1639"/>
    </location>
</feature>
<dbReference type="CDD" id="cd06224">
    <property type="entry name" value="REM"/>
    <property type="match status" value="1"/>
</dbReference>
<feature type="compositionally biased region" description="Low complexity" evidence="3">
    <location>
        <begin position="1390"/>
        <end position="1402"/>
    </location>
</feature>
<dbReference type="Gene3D" id="1.10.20.10">
    <property type="entry name" value="Histone, subunit A"/>
    <property type="match status" value="1"/>
</dbReference>
<evidence type="ECO:0008006" key="8">
    <source>
        <dbReference type="Google" id="ProtNLM"/>
    </source>
</evidence>
<dbReference type="RefSeq" id="XP_009496164.1">
    <property type="nucleotide sequence ID" value="XM_009497889.1"/>
</dbReference>
<name>A0A058Z5P3_FONAL</name>
<dbReference type="GO" id="GO:0005085">
    <property type="term" value="F:guanyl-nucleotide exchange factor activity"/>
    <property type="evidence" value="ECO:0007669"/>
    <property type="project" value="UniProtKB-KW"/>
</dbReference>
<evidence type="ECO:0000313" key="6">
    <source>
        <dbReference type="EMBL" id="KCV69599.1"/>
    </source>
</evidence>
<dbReference type="eggNOG" id="KOG3417">
    <property type="taxonomic scope" value="Eukaryota"/>
</dbReference>
<dbReference type="InterPro" id="IPR001895">
    <property type="entry name" value="RASGEF_cat_dom"/>
</dbReference>
<feature type="region of interest" description="Disordered" evidence="3">
    <location>
        <begin position="1334"/>
        <end position="1483"/>
    </location>
</feature>
<feature type="region of interest" description="Disordered" evidence="3">
    <location>
        <begin position="1582"/>
        <end position="1639"/>
    </location>
</feature>
<dbReference type="GO" id="GO:0007265">
    <property type="term" value="P:Ras protein signal transduction"/>
    <property type="evidence" value="ECO:0007669"/>
    <property type="project" value="TreeGrafter"/>
</dbReference>
<dbReference type="PROSITE" id="PS50009">
    <property type="entry name" value="RASGEF_CAT"/>
    <property type="match status" value="1"/>
</dbReference>
<evidence type="ECO:0000259" key="5">
    <source>
        <dbReference type="PROSITE" id="PS50212"/>
    </source>
</evidence>
<dbReference type="Gene3D" id="1.10.840.10">
    <property type="entry name" value="Ras guanine-nucleotide exchange factors catalytic domain"/>
    <property type="match status" value="1"/>
</dbReference>
<dbReference type="CDD" id="cd00155">
    <property type="entry name" value="RasGEF"/>
    <property type="match status" value="1"/>
</dbReference>
<dbReference type="PANTHER" id="PTHR23113:SF368">
    <property type="entry name" value="CELL DIVISION CONTROL PROTEIN 25"/>
    <property type="match status" value="1"/>
</dbReference>
<proteinExistence type="predicted"/>
<accession>A0A058Z5P3</accession>
<gene>
    <name evidence="6" type="ORF">H696_04019</name>
</gene>
<dbReference type="InterPro" id="IPR008937">
    <property type="entry name" value="Ras-like_GEF"/>
</dbReference>
<feature type="compositionally biased region" description="Low complexity" evidence="3">
    <location>
        <begin position="1559"/>
        <end position="1569"/>
    </location>
</feature>
<reference evidence="6" key="1">
    <citation type="submission" date="2013-04" db="EMBL/GenBank/DDBJ databases">
        <title>The Genome Sequence of Fonticula alba ATCC 38817.</title>
        <authorList>
            <consortium name="The Broad Institute Genomics Platform"/>
            <person name="Russ C."/>
            <person name="Cuomo C."/>
            <person name="Burger G."/>
            <person name="Gray M.W."/>
            <person name="Holland P.W.H."/>
            <person name="King N."/>
            <person name="Lang F.B.F."/>
            <person name="Roger A.J."/>
            <person name="Ruiz-Trillo I."/>
            <person name="Brown M."/>
            <person name="Walker B."/>
            <person name="Young S."/>
            <person name="Zeng Q."/>
            <person name="Gargeya S."/>
            <person name="Fitzgerald M."/>
            <person name="Haas B."/>
            <person name="Abouelleil A."/>
            <person name="Allen A.W."/>
            <person name="Alvarado L."/>
            <person name="Arachchi H.M."/>
            <person name="Berlin A.M."/>
            <person name="Chapman S.B."/>
            <person name="Gainer-Dewar J."/>
            <person name="Goldberg J."/>
            <person name="Griggs A."/>
            <person name="Gujja S."/>
            <person name="Hansen M."/>
            <person name="Howarth C."/>
            <person name="Imamovic A."/>
            <person name="Ireland A."/>
            <person name="Larimer J."/>
            <person name="McCowan C."/>
            <person name="Murphy C."/>
            <person name="Pearson M."/>
            <person name="Poon T.W."/>
            <person name="Priest M."/>
            <person name="Roberts A."/>
            <person name="Saif S."/>
            <person name="Shea T."/>
            <person name="Sisk P."/>
            <person name="Sykes S."/>
            <person name="Wortman J."/>
            <person name="Nusbaum C."/>
            <person name="Birren B."/>
        </authorList>
    </citation>
    <scope>NUCLEOTIDE SEQUENCE [LARGE SCALE GENOMIC DNA]</scope>
    <source>
        <strain evidence="6">ATCC 38817</strain>
    </source>
</reference>
<dbReference type="SMART" id="SM00229">
    <property type="entry name" value="RasGEFN"/>
    <property type="match status" value="1"/>
</dbReference>
<feature type="compositionally biased region" description="Polar residues" evidence="3">
    <location>
        <begin position="1599"/>
        <end position="1620"/>
    </location>
</feature>
<feature type="region of interest" description="Disordered" evidence="3">
    <location>
        <begin position="1654"/>
        <end position="1686"/>
    </location>
</feature>
<feature type="region of interest" description="Disordered" evidence="3">
    <location>
        <begin position="1204"/>
        <end position="1235"/>
    </location>
</feature>
<evidence type="ECO:0000256" key="1">
    <source>
        <dbReference type="ARBA" id="ARBA00022658"/>
    </source>
</evidence>
<dbReference type="SUPFAM" id="SSF48366">
    <property type="entry name" value="Ras GEF"/>
    <property type="match status" value="1"/>
</dbReference>
<dbReference type="OrthoDB" id="546434at2759"/>
<dbReference type="Pfam" id="PF00618">
    <property type="entry name" value="RasGEF_N"/>
    <property type="match status" value="1"/>
</dbReference>
<feature type="domain" description="Ras-GEF" evidence="4">
    <location>
        <begin position="997"/>
        <end position="1225"/>
    </location>
</feature>
<feature type="compositionally biased region" description="Low complexity" evidence="3">
    <location>
        <begin position="1654"/>
        <end position="1672"/>
    </location>
</feature>
<evidence type="ECO:0000256" key="3">
    <source>
        <dbReference type="SAM" id="MobiDB-lite"/>
    </source>
</evidence>
<dbReference type="InterPro" id="IPR023578">
    <property type="entry name" value="Ras_GEF_dom_sf"/>
</dbReference>
<dbReference type="InterPro" id="IPR009072">
    <property type="entry name" value="Histone-fold"/>
</dbReference>
<dbReference type="GO" id="GO:0046982">
    <property type="term" value="F:protein heterodimerization activity"/>
    <property type="evidence" value="ECO:0007669"/>
    <property type="project" value="InterPro"/>
</dbReference>
<evidence type="ECO:0000313" key="7">
    <source>
        <dbReference type="Proteomes" id="UP000030693"/>
    </source>
</evidence>
<keyword evidence="1 2" id="KW-0344">Guanine-nucleotide releasing factor</keyword>
<feature type="compositionally biased region" description="Low complexity" evidence="3">
    <location>
        <begin position="1728"/>
        <end position="1746"/>
    </location>
</feature>
<dbReference type="SUPFAM" id="SSF47113">
    <property type="entry name" value="Histone-fold"/>
    <property type="match status" value="1"/>
</dbReference>
<feature type="domain" description="N-terminal Ras-GEF" evidence="5">
    <location>
        <begin position="703"/>
        <end position="838"/>
    </location>
</feature>
<dbReference type="Gene3D" id="1.20.870.10">
    <property type="entry name" value="Son of sevenless (SoS) protein Chain: S domain 1"/>
    <property type="match status" value="1"/>
</dbReference>
<dbReference type="PANTHER" id="PTHR23113">
    <property type="entry name" value="GUANINE NUCLEOTIDE EXCHANGE FACTOR"/>
    <property type="match status" value="1"/>
</dbReference>
<dbReference type="InterPro" id="IPR036964">
    <property type="entry name" value="RASGEF_cat_dom_sf"/>
</dbReference>
<feature type="compositionally biased region" description="Polar residues" evidence="3">
    <location>
        <begin position="1540"/>
        <end position="1558"/>
    </location>
</feature>
<dbReference type="Pfam" id="PF00617">
    <property type="entry name" value="RasGEF"/>
    <property type="match status" value="1"/>
</dbReference>
<evidence type="ECO:0000256" key="2">
    <source>
        <dbReference type="PROSITE-ProRule" id="PRU00168"/>
    </source>
</evidence>
<dbReference type="EMBL" id="KB932206">
    <property type="protein sequence ID" value="KCV69599.1"/>
    <property type="molecule type" value="Genomic_DNA"/>
</dbReference>
<feature type="compositionally biased region" description="Low complexity" evidence="3">
    <location>
        <begin position="1798"/>
        <end position="1823"/>
    </location>
</feature>
<evidence type="ECO:0000259" key="4">
    <source>
        <dbReference type="PROSITE" id="PS50009"/>
    </source>
</evidence>
<dbReference type="InterPro" id="IPR000651">
    <property type="entry name" value="Ras-like_Gua-exchang_fac_N"/>
</dbReference>
<feature type="region of interest" description="Disordered" evidence="3">
    <location>
        <begin position="1499"/>
        <end position="1569"/>
    </location>
</feature>
<dbReference type="PROSITE" id="PS50212">
    <property type="entry name" value="RASGEF_NTER"/>
    <property type="match status" value="1"/>
</dbReference>
<dbReference type="Proteomes" id="UP000030693">
    <property type="component" value="Unassembled WGS sequence"/>
</dbReference>
<feature type="region of interest" description="Disordered" evidence="3">
    <location>
        <begin position="1"/>
        <end position="20"/>
    </location>
</feature>
<organism evidence="6">
    <name type="scientific">Fonticula alba</name>
    <name type="common">Slime mold</name>
    <dbReference type="NCBI Taxonomy" id="691883"/>
    <lineage>
        <taxon>Eukaryota</taxon>
        <taxon>Rotosphaerida</taxon>
        <taxon>Fonticulaceae</taxon>
        <taxon>Fonticula</taxon>
    </lineage>
</organism>
<keyword evidence="7" id="KW-1185">Reference proteome</keyword>